<organism evidence="2">
    <name type="scientific">termite gut metagenome</name>
    <dbReference type="NCBI Taxonomy" id="433724"/>
    <lineage>
        <taxon>unclassified sequences</taxon>
        <taxon>metagenomes</taxon>
        <taxon>organismal metagenomes</taxon>
    </lineage>
</organism>
<evidence type="ECO:0000313" key="2">
    <source>
        <dbReference type="EMBL" id="KAA6319961.1"/>
    </source>
</evidence>
<sequence length="390" mass="45903">MQKDIEKQFLKAYQSGGVVHTCIDVIRQRYDLGFLSESTPLLDEDEWAKSLYQNIFPKEIKKAVETFDDSVIKYLESPLMDEISDNLSECQTMKEKERYINSLIVPFHELSELFYPTLAPKERHDKLLKVSETSRNFWQQNTERKETQRQLEAIEDSISEEVEQQERLEMISTRFFEIINKPKDDVEKALRRFCHIKHMFANRLDALCLVNDIDLMRLQKECGTYLITCRDITLLMDYIGSIELAQKYIDELSKEEYIEQSKQPQPEPTNQHFTRSFTPDGQKLIFERLTTRYLPKDTNYSHLKFVFGGTAIPDNEKPFERLKWLRTKQLLRELLEGIKHTDTSIAELERQVPSFFVDKKKTPFSLANNKEAPSAESDYIKDLIKDLATL</sequence>
<gene>
    <name evidence="2" type="ORF">EZS27_030204</name>
</gene>
<evidence type="ECO:0000256" key="1">
    <source>
        <dbReference type="SAM" id="MobiDB-lite"/>
    </source>
</evidence>
<comment type="caution">
    <text evidence="2">The sequence shown here is derived from an EMBL/GenBank/DDBJ whole genome shotgun (WGS) entry which is preliminary data.</text>
</comment>
<feature type="region of interest" description="Disordered" evidence="1">
    <location>
        <begin position="257"/>
        <end position="277"/>
    </location>
</feature>
<dbReference type="EMBL" id="SNRY01003724">
    <property type="protein sequence ID" value="KAA6319961.1"/>
    <property type="molecule type" value="Genomic_DNA"/>
</dbReference>
<feature type="compositionally biased region" description="Polar residues" evidence="1">
    <location>
        <begin position="260"/>
        <end position="277"/>
    </location>
</feature>
<reference evidence="2" key="1">
    <citation type="submission" date="2019-03" db="EMBL/GenBank/DDBJ databases">
        <title>Single cell metagenomics reveals metabolic interactions within the superorganism composed of flagellate Streblomastix strix and complex community of Bacteroidetes bacteria on its surface.</title>
        <authorList>
            <person name="Treitli S.C."/>
            <person name="Kolisko M."/>
            <person name="Husnik F."/>
            <person name="Keeling P."/>
            <person name="Hampl V."/>
        </authorList>
    </citation>
    <scope>NUCLEOTIDE SEQUENCE</scope>
    <source>
        <strain evidence="2">STM</strain>
    </source>
</reference>
<proteinExistence type="predicted"/>
<accession>A0A5J4QG79</accession>
<dbReference type="AlphaFoldDB" id="A0A5J4QG79"/>
<name>A0A5J4QG79_9ZZZZ</name>
<protein>
    <submittedName>
        <fullName evidence="2">Uncharacterized protein</fullName>
    </submittedName>
</protein>